<organism evidence="1 2">
    <name type="scientific">Plectonema cf. radiosum LEGE 06105</name>
    <dbReference type="NCBI Taxonomy" id="945769"/>
    <lineage>
        <taxon>Bacteria</taxon>
        <taxon>Bacillati</taxon>
        <taxon>Cyanobacteriota</taxon>
        <taxon>Cyanophyceae</taxon>
        <taxon>Oscillatoriophycideae</taxon>
        <taxon>Oscillatoriales</taxon>
        <taxon>Microcoleaceae</taxon>
        <taxon>Plectonema</taxon>
    </lineage>
</organism>
<name>A0A8J7F278_9CYAN</name>
<protein>
    <submittedName>
        <fullName evidence="1">Uncharacterized protein</fullName>
    </submittedName>
</protein>
<reference evidence="1" key="1">
    <citation type="submission" date="2020-10" db="EMBL/GenBank/DDBJ databases">
        <authorList>
            <person name="Castelo-Branco R."/>
            <person name="Eusebio N."/>
            <person name="Adriana R."/>
            <person name="Vieira A."/>
            <person name="Brugerolle De Fraissinette N."/>
            <person name="Rezende De Castro R."/>
            <person name="Schneider M.P."/>
            <person name="Vasconcelos V."/>
            <person name="Leao P.N."/>
        </authorList>
    </citation>
    <scope>NUCLEOTIDE SEQUENCE</scope>
    <source>
        <strain evidence="1">LEGE 06105</strain>
    </source>
</reference>
<sequence length="114" mass="13136">MSDANELLYPSLRQLVTQIKAINRGWKVAGNLYGNNSPLSTSSRDLKSCLQVRLLRNYAPKQVYLIIDEQAKGEQLYSLRLREAIDKYEDADHIPVREAKEILTLQEINKFSQK</sequence>
<accession>A0A8J7F278</accession>
<dbReference type="RefSeq" id="WP_193916761.1">
    <property type="nucleotide sequence ID" value="NZ_JADEWL010000005.1"/>
</dbReference>
<dbReference type="EMBL" id="JADEWL010000005">
    <property type="protein sequence ID" value="MBE9211625.1"/>
    <property type="molecule type" value="Genomic_DNA"/>
</dbReference>
<comment type="caution">
    <text evidence="1">The sequence shown here is derived from an EMBL/GenBank/DDBJ whole genome shotgun (WGS) entry which is preliminary data.</text>
</comment>
<gene>
    <name evidence="1" type="ORF">IQ247_02655</name>
</gene>
<evidence type="ECO:0000313" key="1">
    <source>
        <dbReference type="EMBL" id="MBE9211625.1"/>
    </source>
</evidence>
<dbReference type="AlphaFoldDB" id="A0A8J7F278"/>
<evidence type="ECO:0000313" key="2">
    <source>
        <dbReference type="Proteomes" id="UP000620559"/>
    </source>
</evidence>
<keyword evidence="2" id="KW-1185">Reference proteome</keyword>
<dbReference type="Proteomes" id="UP000620559">
    <property type="component" value="Unassembled WGS sequence"/>
</dbReference>
<proteinExistence type="predicted"/>